<keyword evidence="4 9" id="KW-1015">Disulfide bond</keyword>
<evidence type="ECO:0000256" key="6">
    <source>
        <dbReference type="NCBIfam" id="TIGR01068"/>
    </source>
</evidence>
<dbReference type="OrthoDB" id="9790390at2"/>
<dbReference type="PROSITE" id="PS00194">
    <property type="entry name" value="THIOREDOXIN_1"/>
    <property type="match status" value="1"/>
</dbReference>
<dbReference type="NCBIfam" id="TIGR01068">
    <property type="entry name" value="thioredoxin"/>
    <property type="match status" value="1"/>
</dbReference>
<dbReference type="InterPro" id="IPR005746">
    <property type="entry name" value="Thioredoxin"/>
</dbReference>
<dbReference type="STRING" id="52560.SAMN04488082_11498"/>
<dbReference type="CDD" id="cd02947">
    <property type="entry name" value="TRX_family"/>
    <property type="match status" value="1"/>
</dbReference>
<accession>A0A1I3WWV4</accession>
<dbReference type="PIRSF" id="PIRSF000077">
    <property type="entry name" value="Thioredoxin"/>
    <property type="match status" value="1"/>
</dbReference>
<dbReference type="RefSeq" id="WP_092191823.1">
    <property type="nucleotide sequence ID" value="NZ_FORX01000014.1"/>
</dbReference>
<gene>
    <name evidence="11" type="ORF">SAMN04488082_11498</name>
</gene>
<dbReference type="SUPFAM" id="SSF52833">
    <property type="entry name" value="Thioredoxin-like"/>
    <property type="match status" value="1"/>
</dbReference>
<dbReference type="GO" id="GO:0005829">
    <property type="term" value="C:cytosol"/>
    <property type="evidence" value="ECO:0007669"/>
    <property type="project" value="TreeGrafter"/>
</dbReference>
<dbReference type="PROSITE" id="PS51352">
    <property type="entry name" value="THIOREDOXIN_2"/>
    <property type="match status" value="1"/>
</dbReference>
<dbReference type="EMBL" id="FORX01000014">
    <property type="protein sequence ID" value="SFK11823.1"/>
    <property type="molecule type" value="Genomic_DNA"/>
</dbReference>
<keyword evidence="3" id="KW-0249">Electron transport</keyword>
<protein>
    <recommendedName>
        <fullName evidence="6 7">Thioredoxin</fullName>
    </recommendedName>
</protein>
<evidence type="ECO:0000256" key="5">
    <source>
        <dbReference type="ARBA" id="ARBA00023284"/>
    </source>
</evidence>
<evidence type="ECO:0000256" key="1">
    <source>
        <dbReference type="ARBA" id="ARBA00008987"/>
    </source>
</evidence>
<keyword evidence="2" id="KW-0813">Transport</keyword>
<evidence type="ECO:0000313" key="12">
    <source>
        <dbReference type="Proteomes" id="UP000198635"/>
    </source>
</evidence>
<evidence type="ECO:0000256" key="8">
    <source>
        <dbReference type="PIRSR" id="PIRSR000077-1"/>
    </source>
</evidence>
<feature type="site" description="Deprotonates C-terminal active site Cys" evidence="8">
    <location>
        <position position="24"/>
    </location>
</feature>
<organism evidence="11 12">
    <name type="scientific">Desulfomicrobium apsheronum</name>
    <dbReference type="NCBI Taxonomy" id="52560"/>
    <lineage>
        <taxon>Bacteria</taxon>
        <taxon>Pseudomonadati</taxon>
        <taxon>Thermodesulfobacteriota</taxon>
        <taxon>Desulfovibrionia</taxon>
        <taxon>Desulfovibrionales</taxon>
        <taxon>Desulfomicrobiaceae</taxon>
        <taxon>Desulfomicrobium</taxon>
    </lineage>
</organism>
<dbReference type="PANTHER" id="PTHR45663">
    <property type="entry name" value="GEO12009P1"/>
    <property type="match status" value="1"/>
</dbReference>
<evidence type="ECO:0000256" key="3">
    <source>
        <dbReference type="ARBA" id="ARBA00022982"/>
    </source>
</evidence>
<feature type="domain" description="Thioredoxin" evidence="10">
    <location>
        <begin position="1"/>
        <end position="106"/>
    </location>
</feature>
<feature type="site" description="Contributes to redox potential value" evidence="8">
    <location>
        <position position="32"/>
    </location>
</feature>
<sequence>MAAQVNDAGFEAEVLKGDLPVLVDFWAPWCGPCRAIAPVIEELTQEFEGKVKIVKMNVDENPGTPSKYGIRAIPTLILFKNGEVVEQVTGAVSKASLKQMLSDKAL</sequence>
<dbReference type="Proteomes" id="UP000198635">
    <property type="component" value="Unassembled WGS sequence"/>
</dbReference>
<evidence type="ECO:0000256" key="7">
    <source>
        <dbReference type="PIRNR" id="PIRNR000077"/>
    </source>
</evidence>
<dbReference type="InterPro" id="IPR036249">
    <property type="entry name" value="Thioredoxin-like_sf"/>
</dbReference>
<evidence type="ECO:0000256" key="2">
    <source>
        <dbReference type="ARBA" id="ARBA00022448"/>
    </source>
</evidence>
<comment type="similarity">
    <text evidence="1 7">Belongs to the thioredoxin family.</text>
</comment>
<evidence type="ECO:0000256" key="9">
    <source>
        <dbReference type="PIRSR" id="PIRSR000077-4"/>
    </source>
</evidence>
<name>A0A1I3WWV4_9BACT</name>
<dbReference type="AlphaFoldDB" id="A0A1I3WWV4"/>
<dbReference type="Pfam" id="PF00085">
    <property type="entry name" value="Thioredoxin"/>
    <property type="match status" value="1"/>
</dbReference>
<dbReference type="PRINTS" id="PR00421">
    <property type="entry name" value="THIOREDOXIN"/>
</dbReference>
<evidence type="ECO:0000256" key="4">
    <source>
        <dbReference type="ARBA" id="ARBA00023157"/>
    </source>
</evidence>
<dbReference type="GO" id="GO:0015035">
    <property type="term" value="F:protein-disulfide reductase activity"/>
    <property type="evidence" value="ECO:0007669"/>
    <property type="project" value="UniProtKB-UniRule"/>
</dbReference>
<evidence type="ECO:0000313" key="11">
    <source>
        <dbReference type="EMBL" id="SFK11823.1"/>
    </source>
</evidence>
<proteinExistence type="inferred from homology"/>
<dbReference type="InterPro" id="IPR013766">
    <property type="entry name" value="Thioredoxin_domain"/>
</dbReference>
<dbReference type="GO" id="GO:0045454">
    <property type="term" value="P:cell redox homeostasis"/>
    <property type="evidence" value="ECO:0007669"/>
    <property type="project" value="TreeGrafter"/>
</dbReference>
<keyword evidence="12" id="KW-1185">Reference proteome</keyword>
<feature type="site" description="Contributes to redox potential value" evidence="8">
    <location>
        <position position="31"/>
    </location>
</feature>
<feature type="active site" description="Nucleophile" evidence="8">
    <location>
        <position position="33"/>
    </location>
</feature>
<feature type="active site" description="Nucleophile" evidence="8">
    <location>
        <position position="30"/>
    </location>
</feature>
<reference evidence="12" key="1">
    <citation type="submission" date="2016-10" db="EMBL/GenBank/DDBJ databases">
        <authorList>
            <person name="Varghese N."/>
            <person name="Submissions S."/>
        </authorList>
    </citation>
    <scope>NUCLEOTIDE SEQUENCE [LARGE SCALE GENOMIC DNA]</scope>
    <source>
        <strain evidence="12">DSM 5918</strain>
    </source>
</reference>
<dbReference type="FunFam" id="3.40.30.10:FF:000001">
    <property type="entry name" value="Thioredoxin"/>
    <property type="match status" value="1"/>
</dbReference>
<evidence type="ECO:0000259" key="10">
    <source>
        <dbReference type="PROSITE" id="PS51352"/>
    </source>
</evidence>
<dbReference type="InterPro" id="IPR017937">
    <property type="entry name" value="Thioredoxin_CS"/>
</dbReference>
<feature type="disulfide bond" description="Redox-active" evidence="9">
    <location>
        <begin position="30"/>
        <end position="33"/>
    </location>
</feature>
<keyword evidence="5 9" id="KW-0676">Redox-active center</keyword>
<dbReference type="Gene3D" id="3.40.30.10">
    <property type="entry name" value="Glutaredoxin"/>
    <property type="match status" value="1"/>
</dbReference>
<dbReference type="PANTHER" id="PTHR45663:SF11">
    <property type="entry name" value="GEO12009P1"/>
    <property type="match status" value="1"/>
</dbReference>